<dbReference type="AlphaFoldDB" id="A0A413R6L7"/>
<sequence length="206" mass="23054">MADNNNILNEAETASENDNLDNNLTNKDYNGTTDNKESQYVPNIDVFSTDKVNSYVKLSDKYENIKSSAATMLIVGGVGLVLMALIIAKVIVLPISAETSWLFYSVMGGVFIIFVIAGIVSFMHAKQVKIEAAEEDKLIDSINTWANDNLKISDLDQGLDLSQPDEILFFSRAERIKKALMMEFENADEPLIDELTEQIFHTLYEE</sequence>
<evidence type="ECO:0000313" key="4">
    <source>
        <dbReference type="Proteomes" id="UP000284779"/>
    </source>
</evidence>
<evidence type="ECO:0000256" key="1">
    <source>
        <dbReference type="SAM" id="MobiDB-lite"/>
    </source>
</evidence>
<dbReference type="EMBL" id="QSFD01000008">
    <property type="protein sequence ID" value="RHA17677.1"/>
    <property type="molecule type" value="Genomic_DNA"/>
</dbReference>
<evidence type="ECO:0000313" key="3">
    <source>
        <dbReference type="EMBL" id="RHA17677.1"/>
    </source>
</evidence>
<comment type="caution">
    <text evidence="3">The sequence shown here is derived from an EMBL/GenBank/DDBJ whole genome shotgun (WGS) entry which is preliminary data.</text>
</comment>
<keyword evidence="4" id="KW-1185">Reference proteome</keyword>
<name>A0A413R6L7_9FIRM</name>
<gene>
    <name evidence="3" type="ORF">DW944_08575</name>
</gene>
<reference evidence="3 4" key="1">
    <citation type="submission" date="2018-08" db="EMBL/GenBank/DDBJ databases">
        <title>A genome reference for cultivated species of the human gut microbiota.</title>
        <authorList>
            <person name="Zou Y."/>
            <person name="Xue W."/>
            <person name="Luo G."/>
        </authorList>
    </citation>
    <scope>NUCLEOTIDE SEQUENCE [LARGE SCALE GENOMIC DNA]</scope>
    <source>
        <strain evidence="3 4">AM44-11BH</strain>
    </source>
</reference>
<accession>A0A413R6L7</accession>
<feature type="compositionally biased region" description="Low complexity" evidence="1">
    <location>
        <begin position="20"/>
        <end position="30"/>
    </location>
</feature>
<dbReference type="Proteomes" id="UP000284779">
    <property type="component" value="Unassembled WGS sequence"/>
</dbReference>
<feature type="region of interest" description="Disordered" evidence="1">
    <location>
        <begin position="1"/>
        <end position="37"/>
    </location>
</feature>
<evidence type="ECO:0000256" key="2">
    <source>
        <dbReference type="SAM" id="Phobius"/>
    </source>
</evidence>
<dbReference type="RefSeq" id="WP_117970946.1">
    <property type="nucleotide sequence ID" value="NZ_CATWJF010000047.1"/>
</dbReference>
<keyword evidence="2" id="KW-0812">Transmembrane</keyword>
<keyword evidence="2" id="KW-0472">Membrane</keyword>
<feature type="transmembrane region" description="Helical" evidence="2">
    <location>
        <begin position="69"/>
        <end position="95"/>
    </location>
</feature>
<organism evidence="3 4">
    <name type="scientific">Eubacterium ventriosum</name>
    <dbReference type="NCBI Taxonomy" id="39496"/>
    <lineage>
        <taxon>Bacteria</taxon>
        <taxon>Bacillati</taxon>
        <taxon>Bacillota</taxon>
        <taxon>Clostridia</taxon>
        <taxon>Eubacteriales</taxon>
        <taxon>Eubacteriaceae</taxon>
        <taxon>Eubacterium</taxon>
    </lineage>
</organism>
<feature type="compositionally biased region" description="Polar residues" evidence="1">
    <location>
        <begin position="1"/>
        <end position="12"/>
    </location>
</feature>
<protein>
    <submittedName>
        <fullName evidence="3">Uncharacterized protein</fullName>
    </submittedName>
</protein>
<keyword evidence="2" id="KW-1133">Transmembrane helix</keyword>
<proteinExistence type="predicted"/>
<feature type="transmembrane region" description="Helical" evidence="2">
    <location>
        <begin position="101"/>
        <end position="122"/>
    </location>
</feature>